<sequence length="206" mass="20154">MNGLARAALTAAVCTSAIAVGDAVVLGTTGDNLIDDASARWWASTVDAVHAAAYGLLAAALVRAGGAVDAGSRFRRALRWLLTAALAVLAVAFAASAVVGTPPAVFEVPAGAAFALLFLVGAVLGLALLRVPGAAAAGALMAAPLLLLPLAVAIGAIAPRWAHPGYAEAAVYVGLALLAVPGDRRTPGRDLPARAGALPAGGGARS</sequence>
<evidence type="ECO:0000313" key="4">
    <source>
        <dbReference type="Proteomes" id="UP001501195"/>
    </source>
</evidence>
<evidence type="ECO:0000256" key="2">
    <source>
        <dbReference type="SAM" id="SignalP"/>
    </source>
</evidence>
<feature type="transmembrane region" description="Helical" evidence="1">
    <location>
        <begin position="136"/>
        <end position="158"/>
    </location>
</feature>
<keyword evidence="2" id="KW-0732">Signal</keyword>
<reference evidence="4" key="1">
    <citation type="journal article" date="2019" name="Int. J. Syst. Evol. Microbiol.">
        <title>The Global Catalogue of Microorganisms (GCM) 10K type strain sequencing project: providing services to taxonomists for standard genome sequencing and annotation.</title>
        <authorList>
            <consortium name="The Broad Institute Genomics Platform"/>
            <consortium name="The Broad Institute Genome Sequencing Center for Infectious Disease"/>
            <person name="Wu L."/>
            <person name="Ma J."/>
        </authorList>
    </citation>
    <scope>NUCLEOTIDE SEQUENCE [LARGE SCALE GENOMIC DNA]</scope>
    <source>
        <strain evidence="4">JCM 18126</strain>
    </source>
</reference>
<accession>A0ABP9HXN0</accession>
<keyword evidence="1" id="KW-1133">Transmembrane helix</keyword>
<gene>
    <name evidence="3" type="ORF">GCM10023225_21600</name>
</gene>
<dbReference type="RefSeq" id="WP_345712549.1">
    <property type="nucleotide sequence ID" value="NZ_BAABIL010000319.1"/>
</dbReference>
<name>A0ABP9HXN0_9ACTN</name>
<keyword evidence="1" id="KW-0472">Membrane</keyword>
<keyword evidence="1" id="KW-0812">Transmembrane</keyword>
<dbReference type="EMBL" id="BAABIL010000319">
    <property type="protein sequence ID" value="GAA4981294.1"/>
    <property type="molecule type" value="Genomic_DNA"/>
</dbReference>
<feature type="transmembrane region" description="Helical" evidence="1">
    <location>
        <begin position="80"/>
        <end position="99"/>
    </location>
</feature>
<feature type="transmembrane region" description="Helical" evidence="1">
    <location>
        <begin position="111"/>
        <end position="129"/>
    </location>
</feature>
<feature type="chain" id="PRO_5047044286" evidence="2">
    <location>
        <begin position="20"/>
        <end position="206"/>
    </location>
</feature>
<organism evidence="3 4">
    <name type="scientific">Kineococcus glutinatus</name>
    <dbReference type="NCBI Taxonomy" id="1070872"/>
    <lineage>
        <taxon>Bacteria</taxon>
        <taxon>Bacillati</taxon>
        <taxon>Actinomycetota</taxon>
        <taxon>Actinomycetes</taxon>
        <taxon>Kineosporiales</taxon>
        <taxon>Kineosporiaceae</taxon>
        <taxon>Kineococcus</taxon>
    </lineage>
</organism>
<feature type="transmembrane region" description="Helical" evidence="1">
    <location>
        <begin position="51"/>
        <end position="68"/>
    </location>
</feature>
<evidence type="ECO:0000256" key="1">
    <source>
        <dbReference type="SAM" id="Phobius"/>
    </source>
</evidence>
<proteinExistence type="predicted"/>
<evidence type="ECO:0000313" key="3">
    <source>
        <dbReference type="EMBL" id="GAA4981294.1"/>
    </source>
</evidence>
<dbReference type="Proteomes" id="UP001501195">
    <property type="component" value="Unassembled WGS sequence"/>
</dbReference>
<feature type="signal peptide" evidence="2">
    <location>
        <begin position="1"/>
        <end position="19"/>
    </location>
</feature>
<protein>
    <submittedName>
        <fullName evidence="3">Uncharacterized protein</fullName>
    </submittedName>
</protein>
<keyword evidence="4" id="KW-1185">Reference proteome</keyword>
<comment type="caution">
    <text evidence="3">The sequence shown here is derived from an EMBL/GenBank/DDBJ whole genome shotgun (WGS) entry which is preliminary data.</text>
</comment>